<accession>A0ABU3SSV7</accession>
<comment type="similarity">
    <text evidence="2 6">Belongs to the FKBP-type PPIase family.</text>
</comment>
<name>A0ABU3SSV7_9ALTE</name>
<evidence type="ECO:0000256" key="3">
    <source>
        <dbReference type="ARBA" id="ARBA00023110"/>
    </source>
</evidence>
<dbReference type="Proteomes" id="UP001247805">
    <property type="component" value="Unassembled WGS sequence"/>
</dbReference>
<keyword evidence="10" id="KW-1185">Reference proteome</keyword>
<dbReference type="InterPro" id="IPR000774">
    <property type="entry name" value="PPIase_FKBP_N"/>
</dbReference>
<sequence length="252" mass="26544">MKLKSLALLTASSLFLAACGGDKTTTEAGADKAAETTATAADAASDPALASLEQKLSYIVGTNLAGQFKRDGIALDLNAFSMAIADIEADKESRLSQEEIQTAIQTMQAKAQAKQQAAQAEASAKNIAEGTAYLEANAKKDGVNVTESGLQYKELVAGEGEKPTEDSTVKVHYKGTLIDGTVFDSSYDRGQPAEFPLTGVIKGWTEALQLMKVGSKFELTIPSDLAYGQRGSAPTIGPDSTLIFEVELLEIK</sequence>
<evidence type="ECO:0000256" key="5">
    <source>
        <dbReference type="PROSITE-ProRule" id="PRU00277"/>
    </source>
</evidence>
<dbReference type="InterPro" id="IPR036944">
    <property type="entry name" value="PPIase_FKBP_N_sf"/>
</dbReference>
<dbReference type="PANTHER" id="PTHR43811">
    <property type="entry name" value="FKBP-TYPE PEPTIDYL-PROLYL CIS-TRANS ISOMERASE FKPA"/>
    <property type="match status" value="1"/>
</dbReference>
<dbReference type="Gene3D" id="1.10.287.460">
    <property type="entry name" value="Peptidyl-prolyl cis-trans isomerase, FKBP-type, N-terminal domain"/>
    <property type="match status" value="1"/>
</dbReference>
<comment type="catalytic activity">
    <reaction evidence="1 5 6">
        <text>[protein]-peptidylproline (omega=180) = [protein]-peptidylproline (omega=0)</text>
        <dbReference type="Rhea" id="RHEA:16237"/>
        <dbReference type="Rhea" id="RHEA-COMP:10747"/>
        <dbReference type="Rhea" id="RHEA-COMP:10748"/>
        <dbReference type="ChEBI" id="CHEBI:83833"/>
        <dbReference type="ChEBI" id="CHEBI:83834"/>
        <dbReference type="EC" id="5.2.1.8"/>
    </reaction>
</comment>
<dbReference type="GO" id="GO:0003755">
    <property type="term" value="F:peptidyl-prolyl cis-trans isomerase activity"/>
    <property type="evidence" value="ECO:0007669"/>
    <property type="project" value="UniProtKB-EC"/>
</dbReference>
<keyword evidence="7" id="KW-0732">Signal</keyword>
<feature type="chain" id="PRO_5046471984" description="Peptidyl-prolyl cis-trans isomerase" evidence="7">
    <location>
        <begin position="18"/>
        <end position="252"/>
    </location>
</feature>
<protein>
    <recommendedName>
        <fullName evidence="6">Peptidyl-prolyl cis-trans isomerase</fullName>
        <ecNumber evidence="6">5.2.1.8</ecNumber>
    </recommendedName>
</protein>
<dbReference type="PROSITE" id="PS51257">
    <property type="entry name" value="PROKAR_LIPOPROTEIN"/>
    <property type="match status" value="1"/>
</dbReference>
<dbReference type="SUPFAM" id="SSF54534">
    <property type="entry name" value="FKBP-like"/>
    <property type="match status" value="1"/>
</dbReference>
<dbReference type="EC" id="5.2.1.8" evidence="6"/>
<dbReference type="EMBL" id="JAWDIO010000002">
    <property type="protein sequence ID" value="MDU0353070.1"/>
    <property type="molecule type" value="Genomic_DNA"/>
</dbReference>
<dbReference type="Pfam" id="PF00254">
    <property type="entry name" value="FKBP_C"/>
    <property type="match status" value="1"/>
</dbReference>
<dbReference type="PANTHER" id="PTHR43811:SF23">
    <property type="entry name" value="FKBP-TYPE 22 KDA PEPTIDYL-PROLYL CIS-TRANS ISOMERASE"/>
    <property type="match status" value="1"/>
</dbReference>
<keyword evidence="3 5" id="KW-0697">Rotamase</keyword>
<dbReference type="RefSeq" id="WP_316024765.1">
    <property type="nucleotide sequence ID" value="NZ_JAWDIO010000002.1"/>
</dbReference>
<evidence type="ECO:0000256" key="2">
    <source>
        <dbReference type="ARBA" id="ARBA00006577"/>
    </source>
</evidence>
<organism evidence="9 10">
    <name type="scientific">Paraglaciecola aquimarina</name>
    <dbReference type="NCBI Taxonomy" id="1235557"/>
    <lineage>
        <taxon>Bacteria</taxon>
        <taxon>Pseudomonadati</taxon>
        <taxon>Pseudomonadota</taxon>
        <taxon>Gammaproteobacteria</taxon>
        <taxon>Alteromonadales</taxon>
        <taxon>Alteromonadaceae</taxon>
        <taxon>Paraglaciecola</taxon>
    </lineage>
</organism>
<keyword evidence="4 5" id="KW-0413">Isomerase</keyword>
<feature type="signal peptide" evidence="7">
    <location>
        <begin position="1"/>
        <end position="17"/>
    </location>
</feature>
<evidence type="ECO:0000256" key="6">
    <source>
        <dbReference type="RuleBase" id="RU003915"/>
    </source>
</evidence>
<comment type="caution">
    <text evidence="9">The sequence shown here is derived from an EMBL/GenBank/DDBJ whole genome shotgun (WGS) entry which is preliminary data.</text>
</comment>
<evidence type="ECO:0000256" key="1">
    <source>
        <dbReference type="ARBA" id="ARBA00000971"/>
    </source>
</evidence>
<reference evidence="9 10" key="1">
    <citation type="submission" date="2023-10" db="EMBL/GenBank/DDBJ databases">
        <title>Glaciecola aquimarina strain GGW-M5 nov., isolated from a coastal seawater.</title>
        <authorList>
            <person name="Bayburt H."/>
            <person name="Kim J.M."/>
            <person name="Choi B.J."/>
            <person name="Jeon C.O."/>
        </authorList>
    </citation>
    <scope>NUCLEOTIDE SEQUENCE [LARGE SCALE GENOMIC DNA]</scope>
    <source>
        <strain evidence="9 10">KCTC 32108</strain>
    </source>
</reference>
<evidence type="ECO:0000256" key="7">
    <source>
        <dbReference type="SAM" id="SignalP"/>
    </source>
</evidence>
<gene>
    <name evidence="9" type="ORF">RS130_03195</name>
</gene>
<dbReference type="Pfam" id="PF01346">
    <property type="entry name" value="FKBP_N"/>
    <property type="match status" value="1"/>
</dbReference>
<evidence type="ECO:0000313" key="10">
    <source>
        <dbReference type="Proteomes" id="UP001247805"/>
    </source>
</evidence>
<evidence type="ECO:0000313" key="9">
    <source>
        <dbReference type="EMBL" id="MDU0353070.1"/>
    </source>
</evidence>
<evidence type="ECO:0000256" key="4">
    <source>
        <dbReference type="ARBA" id="ARBA00023235"/>
    </source>
</evidence>
<evidence type="ECO:0000259" key="8">
    <source>
        <dbReference type="PROSITE" id="PS50059"/>
    </source>
</evidence>
<dbReference type="NCBIfam" id="NF008602">
    <property type="entry name" value="PRK11570.1"/>
    <property type="match status" value="1"/>
</dbReference>
<dbReference type="InterPro" id="IPR001179">
    <property type="entry name" value="PPIase_FKBP_dom"/>
</dbReference>
<feature type="domain" description="PPIase FKBP-type" evidence="8">
    <location>
        <begin position="166"/>
        <end position="252"/>
    </location>
</feature>
<proteinExistence type="inferred from homology"/>
<dbReference type="PROSITE" id="PS50059">
    <property type="entry name" value="FKBP_PPIASE"/>
    <property type="match status" value="1"/>
</dbReference>
<dbReference type="InterPro" id="IPR046357">
    <property type="entry name" value="PPIase_dom_sf"/>
</dbReference>
<dbReference type="Gene3D" id="3.10.50.40">
    <property type="match status" value="1"/>
</dbReference>